<keyword evidence="3" id="KW-1185">Reference proteome</keyword>
<dbReference type="Pfam" id="PF08511">
    <property type="entry name" value="COQ9"/>
    <property type="match status" value="1"/>
</dbReference>
<dbReference type="GO" id="GO:0006744">
    <property type="term" value="P:ubiquinone biosynthetic process"/>
    <property type="evidence" value="ECO:0007669"/>
    <property type="project" value="InterPro"/>
</dbReference>
<dbReference type="GO" id="GO:0008289">
    <property type="term" value="F:lipid binding"/>
    <property type="evidence" value="ECO:0007669"/>
    <property type="project" value="InterPro"/>
</dbReference>
<gene>
    <name evidence="2" type="ORF">HY36_01540</name>
</gene>
<dbReference type="AlphaFoldDB" id="A0A059EBR1"/>
<reference evidence="2 3" key="1">
    <citation type="journal article" date="2014" name="Antonie Van Leeuwenhoek">
        <title>Hyphomonas beringensis sp. nov. and Hyphomonas chukchiensis sp. nov., isolated from surface seawater of the Bering Sea and Chukchi Sea.</title>
        <authorList>
            <person name="Li C."/>
            <person name="Lai Q."/>
            <person name="Li G."/>
            <person name="Dong C."/>
            <person name="Wang J."/>
            <person name="Liao Y."/>
            <person name="Shao Z."/>
        </authorList>
    </citation>
    <scope>NUCLEOTIDE SEQUENCE [LARGE SCALE GENOMIC DNA]</scope>
    <source>
        <strain evidence="2 3">22II1-22F38</strain>
    </source>
</reference>
<evidence type="ECO:0000313" key="2">
    <source>
        <dbReference type="EMBL" id="KCZ65088.1"/>
    </source>
</evidence>
<dbReference type="OrthoDB" id="7201143at2"/>
<feature type="domain" description="COQ9 C-terminal" evidence="1">
    <location>
        <begin position="120"/>
        <end position="182"/>
    </location>
</feature>
<comment type="caution">
    <text evidence="2">The sequence shown here is derived from an EMBL/GenBank/DDBJ whole genome shotgun (WGS) entry which is preliminary data.</text>
</comment>
<dbReference type="InterPro" id="IPR013718">
    <property type="entry name" value="COQ9_C"/>
</dbReference>
<evidence type="ECO:0000313" key="3">
    <source>
        <dbReference type="Proteomes" id="UP000024547"/>
    </source>
</evidence>
<dbReference type="RefSeq" id="WP_051602381.1">
    <property type="nucleotide sequence ID" value="NZ_AWFH01000001.1"/>
</dbReference>
<evidence type="ECO:0000259" key="1">
    <source>
        <dbReference type="Pfam" id="PF08511"/>
    </source>
</evidence>
<proteinExistence type="predicted"/>
<name>A0A059EBR1_9PROT</name>
<dbReference type="Gene3D" id="1.10.357.10">
    <property type="entry name" value="Tetracycline Repressor, domain 2"/>
    <property type="match status" value="1"/>
</dbReference>
<dbReference type="NCBIfam" id="TIGR02396">
    <property type="entry name" value="diverge_rpsU"/>
    <property type="match status" value="1"/>
</dbReference>
<dbReference type="EMBL" id="AWFH01000001">
    <property type="protein sequence ID" value="KCZ65088.1"/>
    <property type="molecule type" value="Genomic_DNA"/>
</dbReference>
<sequence length="211" mass="22986">MSSSPSETLRFRWLDALLPDVPFDGWTDAAAEAAAQRAGLSEGKQALAAPNGISDLIDAFFERAGQAARATLAAEDHSALNTPGRVKAGVKAWLAALEPDREAVRRAAVRGLLPWGALPAAQRTWRVADMVWEEAGDTAEDYNRYSKRGLLAAVIPPIVMYWLDQPLDEDLDAYIDRRLKLASGIGRNIGRFAKPLLDALPVSRPNRSRNA</sequence>
<dbReference type="eggNOG" id="COG5590">
    <property type="taxonomic scope" value="Bacteria"/>
</dbReference>
<accession>A0A059EBR1</accession>
<dbReference type="STRING" id="1280948.HY36_01540"/>
<dbReference type="PATRIC" id="fig|1280948.3.peg.300"/>
<protein>
    <recommendedName>
        <fullName evidence="1">COQ9 C-terminal domain-containing protein</fullName>
    </recommendedName>
</protein>
<dbReference type="InterPro" id="IPR012762">
    <property type="entry name" value="Ubiq_biosynth_COQ9"/>
</dbReference>
<dbReference type="Proteomes" id="UP000024547">
    <property type="component" value="Unassembled WGS sequence"/>
</dbReference>
<organism evidence="2 3">
    <name type="scientific">Hyphomonas atlantica</name>
    <dbReference type="NCBI Taxonomy" id="1280948"/>
    <lineage>
        <taxon>Bacteria</taxon>
        <taxon>Pseudomonadati</taxon>
        <taxon>Pseudomonadota</taxon>
        <taxon>Alphaproteobacteria</taxon>
        <taxon>Hyphomonadales</taxon>
        <taxon>Hyphomonadaceae</taxon>
        <taxon>Hyphomonas</taxon>
    </lineage>
</organism>